<feature type="active site" evidence="1">
    <location>
        <position position="8"/>
    </location>
</feature>
<dbReference type="InterPro" id="IPR024079">
    <property type="entry name" value="MetalloPept_cat_dom_sf"/>
</dbReference>
<dbReference type="Gene3D" id="3.40.390.10">
    <property type="entry name" value="Collagenase (Catalytic Domain)"/>
    <property type="match status" value="1"/>
</dbReference>
<dbReference type="AlphaFoldDB" id="A0A433TY55"/>
<protein>
    <recommendedName>
        <fullName evidence="2">Metalloendopeptidase</fullName>
        <ecNumber evidence="2">3.4.24.-</ecNumber>
    </recommendedName>
</protein>
<comment type="caution">
    <text evidence="1">Lacks conserved residue(s) required for the propagation of feature annotation.</text>
</comment>
<keyword evidence="1 2" id="KW-0862">Zinc</keyword>
<evidence type="ECO:0000313" key="4">
    <source>
        <dbReference type="EMBL" id="RUS86428.1"/>
    </source>
</evidence>
<dbReference type="PANTHER" id="PTHR10127:SF850">
    <property type="entry name" value="METALLOENDOPEPTIDASE"/>
    <property type="match status" value="1"/>
</dbReference>
<keyword evidence="5" id="KW-1185">Reference proteome</keyword>
<sequence length="74" mass="8788">QKRILIHELGHVIGLIHEHQRHDRDKYVKVMLEHVRNTSQERWFTKLLSGSITDKAVKYDYTSVMHYGKNVSCI</sequence>
<evidence type="ECO:0000256" key="2">
    <source>
        <dbReference type="RuleBase" id="RU361183"/>
    </source>
</evidence>
<dbReference type="GO" id="GO:0006508">
    <property type="term" value="P:proteolysis"/>
    <property type="evidence" value="ECO:0007669"/>
    <property type="project" value="UniProtKB-KW"/>
</dbReference>
<dbReference type="PROSITE" id="PS51864">
    <property type="entry name" value="ASTACIN"/>
    <property type="match status" value="1"/>
</dbReference>
<name>A0A433TY55_ELYCH</name>
<dbReference type="Proteomes" id="UP000271974">
    <property type="component" value="Unassembled WGS sequence"/>
</dbReference>
<dbReference type="OrthoDB" id="6061307at2759"/>
<evidence type="ECO:0000259" key="3">
    <source>
        <dbReference type="PROSITE" id="PS51864"/>
    </source>
</evidence>
<dbReference type="InterPro" id="IPR001506">
    <property type="entry name" value="Peptidase_M12A"/>
</dbReference>
<evidence type="ECO:0000313" key="5">
    <source>
        <dbReference type="Proteomes" id="UP000271974"/>
    </source>
</evidence>
<keyword evidence="1 2" id="KW-0479">Metal-binding</keyword>
<gene>
    <name evidence="4" type="ORF">EGW08_005806</name>
</gene>
<accession>A0A433TY55</accession>
<comment type="caution">
    <text evidence="4">The sequence shown here is derived from an EMBL/GenBank/DDBJ whole genome shotgun (WGS) entry which is preliminary data.</text>
</comment>
<dbReference type="PANTHER" id="PTHR10127">
    <property type="entry name" value="DISCOIDIN, CUB, EGF, LAMININ , AND ZINC METALLOPROTEASE DOMAIN CONTAINING"/>
    <property type="match status" value="1"/>
</dbReference>
<feature type="binding site" evidence="1">
    <location>
        <position position="17"/>
    </location>
    <ligand>
        <name>Zn(2+)</name>
        <dbReference type="ChEBI" id="CHEBI:29105"/>
        <note>catalytic</note>
    </ligand>
</feature>
<comment type="cofactor">
    <cofactor evidence="1 2">
        <name>Zn(2+)</name>
        <dbReference type="ChEBI" id="CHEBI:29105"/>
    </cofactor>
    <text evidence="1 2">Binds 1 zinc ion per subunit.</text>
</comment>
<feature type="non-terminal residue" evidence="4">
    <location>
        <position position="74"/>
    </location>
</feature>
<keyword evidence="1 2" id="KW-0645">Protease</keyword>
<dbReference type="SUPFAM" id="SSF55486">
    <property type="entry name" value="Metalloproteases ('zincins'), catalytic domain"/>
    <property type="match status" value="1"/>
</dbReference>
<dbReference type="Pfam" id="PF01400">
    <property type="entry name" value="Astacin"/>
    <property type="match status" value="1"/>
</dbReference>
<reference evidence="4 5" key="1">
    <citation type="submission" date="2019-01" db="EMBL/GenBank/DDBJ databases">
        <title>A draft genome assembly of the solar-powered sea slug Elysia chlorotica.</title>
        <authorList>
            <person name="Cai H."/>
            <person name="Li Q."/>
            <person name="Fang X."/>
            <person name="Li J."/>
            <person name="Curtis N.E."/>
            <person name="Altenburger A."/>
            <person name="Shibata T."/>
            <person name="Feng M."/>
            <person name="Maeda T."/>
            <person name="Schwartz J.A."/>
            <person name="Shigenobu S."/>
            <person name="Lundholm N."/>
            <person name="Nishiyama T."/>
            <person name="Yang H."/>
            <person name="Hasebe M."/>
            <person name="Li S."/>
            <person name="Pierce S.K."/>
            <person name="Wang J."/>
        </authorList>
    </citation>
    <scope>NUCLEOTIDE SEQUENCE [LARGE SCALE GENOMIC DNA]</scope>
    <source>
        <strain evidence="4">EC2010</strain>
        <tissue evidence="4">Whole organism of an adult</tissue>
    </source>
</reference>
<feature type="non-terminal residue" evidence="4">
    <location>
        <position position="1"/>
    </location>
</feature>
<keyword evidence="1 2" id="KW-0482">Metalloprotease</keyword>
<proteinExistence type="predicted"/>
<feature type="binding site" evidence="1">
    <location>
        <position position="7"/>
    </location>
    <ligand>
        <name>Zn(2+)</name>
        <dbReference type="ChEBI" id="CHEBI:29105"/>
        <note>catalytic</note>
    </ligand>
</feature>
<dbReference type="PRINTS" id="PR00480">
    <property type="entry name" value="ASTACIN"/>
</dbReference>
<dbReference type="GO" id="GO:0004222">
    <property type="term" value="F:metalloendopeptidase activity"/>
    <property type="evidence" value="ECO:0007669"/>
    <property type="project" value="UniProtKB-UniRule"/>
</dbReference>
<dbReference type="GO" id="GO:0008270">
    <property type="term" value="F:zinc ion binding"/>
    <property type="evidence" value="ECO:0007669"/>
    <property type="project" value="UniProtKB-UniRule"/>
</dbReference>
<evidence type="ECO:0000256" key="1">
    <source>
        <dbReference type="PROSITE-ProRule" id="PRU01211"/>
    </source>
</evidence>
<dbReference type="STRING" id="188477.A0A433TY55"/>
<feature type="binding site" evidence="1">
    <location>
        <position position="11"/>
    </location>
    <ligand>
        <name>Zn(2+)</name>
        <dbReference type="ChEBI" id="CHEBI:29105"/>
        <note>catalytic</note>
    </ligand>
</feature>
<keyword evidence="1 2" id="KW-0378">Hydrolase</keyword>
<dbReference type="EC" id="3.4.24.-" evidence="2"/>
<feature type="domain" description="Peptidase M12A" evidence="3">
    <location>
        <begin position="1"/>
        <end position="74"/>
    </location>
</feature>
<dbReference type="EMBL" id="RQTK01000139">
    <property type="protein sequence ID" value="RUS86428.1"/>
    <property type="molecule type" value="Genomic_DNA"/>
</dbReference>
<organism evidence="4 5">
    <name type="scientific">Elysia chlorotica</name>
    <name type="common">Eastern emerald elysia</name>
    <name type="synonym">Sea slug</name>
    <dbReference type="NCBI Taxonomy" id="188477"/>
    <lineage>
        <taxon>Eukaryota</taxon>
        <taxon>Metazoa</taxon>
        <taxon>Spiralia</taxon>
        <taxon>Lophotrochozoa</taxon>
        <taxon>Mollusca</taxon>
        <taxon>Gastropoda</taxon>
        <taxon>Heterobranchia</taxon>
        <taxon>Euthyneura</taxon>
        <taxon>Panpulmonata</taxon>
        <taxon>Sacoglossa</taxon>
        <taxon>Placobranchoidea</taxon>
        <taxon>Plakobranchidae</taxon>
        <taxon>Elysia</taxon>
    </lineage>
</organism>